<feature type="compositionally biased region" description="Basic and acidic residues" evidence="6">
    <location>
        <begin position="239"/>
        <end position="250"/>
    </location>
</feature>
<keyword evidence="5" id="KW-0539">Nucleus</keyword>
<organism evidence="8 9">
    <name type="scientific">Polyrhizophydium stewartii</name>
    <dbReference type="NCBI Taxonomy" id="2732419"/>
    <lineage>
        <taxon>Eukaryota</taxon>
        <taxon>Fungi</taxon>
        <taxon>Fungi incertae sedis</taxon>
        <taxon>Chytridiomycota</taxon>
        <taxon>Chytridiomycota incertae sedis</taxon>
        <taxon>Chytridiomycetes</taxon>
        <taxon>Rhizophydiales</taxon>
        <taxon>Rhizophydiales incertae sedis</taxon>
        <taxon>Polyrhizophydium</taxon>
    </lineage>
</organism>
<feature type="compositionally biased region" description="Basic and acidic residues" evidence="6">
    <location>
        <begin position="221"/>
        <end position="231"/>
    </location>
</feature>
<dbReference type="SMART" id="SM00353">
    <property type="entry name" value="HLH"/>
    <property type="match status" value="1"/>
</dbReference>
<keyword evidence="4" id="KW-0804">Transcription</keyword>
<dbReference type="PROSITE" id="PS50888">
    <property type="entry name" value="BHLH"/>
    <property type="match status" value="1"/>
</dbReference>
<comment type="caution">
    <text evidence="8">The sequence shown here is derived from an EMBL/GenBank/DDBJ whole genome shotgun (WGS) entry which is preliminary data.</text>
</comment>
<dbReference type="EMBL" id="JADGIZ020000004">
    <property type="protein sequence ID" value="KAL2919124.1"/>
    <property type="molecule type" value="Genomic_DNA"/>
</dbReference>
<evidence type="ECO:0000256" key="2">
    <source>
        <dbReference type="ARBA" id="ARBA00023015"/>
    </source>
</evidence>
<evidence type="ECO:0000256" key="1">
    <source>
        <dbReference type="ARBA" id="ARBA00004123"/>
    </source>
</evidence>
<dbReference type="Gene3D" id="4.10.280.10">
    <property type="entry name" value="Helix-loop-helix DNA-binding domain"/>
    <property type="match status" value="1"/>
</dbReference>
<dbReference type="InterPro" id="IPR036638">
    <property type="entry name" value="HLH_DNA-bd_sf"/>
</dbReference>
<evidence type="ECO:0000259" key="7">
    <source>
        <dbReference type="PROSITE" id="PS50888"/>
    </source>
</evidence>
<evidence type="ECO:0000256" key="5">
    <source>
        <dbReference type="ARBA" id="ARBA00023242"/>
    </source>
</evidence>
<evidence type="ECO:0000313" key="8">
    <source>
        <dbReference type="EMBL" id="KAL2919124.1"/>
    </source>
</evidence>
<evidence type="ECO:0000313" key="9">
    <source>
        <dbReference type="Proteomes" id="UP001527925"/>
    </source>
</evidence>
<evidence type="ECO:0000256" key="3">
    <source>
        <dbReference type="ARBA" id="ARBA00023125"/>
    </source>
</evidence>
<evidence type="ECO:0000256" key="6">
    <source>
        <dbReference type="SAM" id="MobiDB-lite"/>
    </source>
</evidence>
<reference evidence="8 9" key="1">
    <citation type="submission" date="2023-09" db="EMBL/GenBank/DDBJ databases">
        <title>Pangenome analysis of Batrachochytrium dendrobatidis and related Chytrids.</title>
        <authorList>
            <person name="Yacoub M.N."/>
            <person name="Stajich J.E."/>
            <person name="James T.Y."/>
        </authorList>
    </citation>
    <scope>NUCLEOTIDE SEQUENCE [LARGE SCALE GENOMIC DNA]</scope>
    <source>
        <strain evidence="8 9">JEL0888</strain>
    </source>
</reference>
<dbReference type="Pfam" id="PF00010">
    <property type="entry name" value="HLH"/>
    <property type="match status" value="1"/>
</dbReference>
<dbReference type="InterPro" id="IPR011598">
    <property type="entry name" value="bHLH_dom"/>
</dbReference>
<gene>
    <name evidence="8" type="primary">TAO3_2</name>
    <name evidence="8" type="ORF">HK105_201397</name>
</gene>
<accession>A0ABR4NI31</accession>
<dbReference type="CDD" id="cd11387">
    <property type="entry name" value="bHLHzip_USF_MITF"/>
    <property type="match status" value="1"/>
</dbReference>
<keyword evidence="2" id="KW-0805">Transcription regulation</keyword>
<feature type="domain" description="BHLH" evidence="7">
    <location>
        <begin position="235"/>
        <end position="289"/>
    </location>
</feature>
<dbReference type="PANTHER" id="PTHR45776:SF2">
    <property type="entry name" value="MIP04163P"/>
    <property type="match status" value="1"/>
</dbReference>
<dbReference type="Proteomes" id="UP001527925">
    <property type="component" value="Unassembled WGS sequence"/>
</dbReference>
<dbReference type="PANTHER" id="PTHR45776">
    <property type="entry name" value="MIP04163P"/>
    <property type="match status" value="1"/>
</dbReference>
<sequence length="348" mass="35967">MYQHQDPSYAPSFLDDAARHPFGMASMAALGGLGGHGPAASGSAPAHGAGAFFGAGAAGPAAAAAAAGAARLAHSYAAASGLPAGAAATIDPNVLSLSAHFAADAKDDERMDSPAAPFALHGRDFRAADAAAAAAAAHAAAAARGPADPQQLLTPLAGSPLDAAADGAVSMQQQASFYSLSMPVHASSFGHVEPSSFLGSHPSSFGSFGQAPAVLTGSAEDDSKPSDALTEKRRRRRESHNAVERRRRDHINEKIQELSNLLPEFAGDAQNKPNKGVILRRSVDYIKHMQLFAAKQMERTMELESVLQRLIQERGISEAELGLSVPLGTPIELPNINGTTPEDVENDM</sequence>
<proteinExistence type="predicted"/>
<keyword evidence="9" id="KW-1185">Reference proteome</keyword>
<protein>
    <submittedName>
        <fullName evidence="8">Cell morphogenesis protein PAG1</fullName>
    </submittedName>
</protein>
<keyword evidence="3" id="KW-0238">DNA-binding</keyword>
<name>A0ABR4NI31_9FUNG</name>
<feature type="region of interest" description="Disordered" evidence="6">
    <location>
        <begin position="209"/>
        <end position="250"/>
    </location>
</feature>
<comment type="subcellular location">
    <subcellularLocation>
        <location evidence="1">Nucleus</location>
    </subcellularLocation>
</comment>
<evidence type="ECO:0000256" key="4">
    <source>
        <dbReference type="ARBA" id="ARBA00023163"/>
    </source>
</evidence>
<dbReference type="SUPFAM" id="SSF47459">
    <property type="entry name" value="HLH, helix-loop-helix DNA-binding domain"/>
    <property type="match status" value="1"/>
</dbReference>